<feature type="compositionally biased region" description="Basic and acidic residues" evidence="6">
    <location>
        <begin position="715"/>
        <end position="738"/>
    </location>
</feature>
<dbReference type="InterPro" id="IPR009675">
    <property type="entry name" value="TPX2_fam"/>
</dbReference>
<feature type="compositionally biased region" description="Basic and acidic residues" evidence="6">
    <location>
        <begin position="87"/>
        <end position="99"/>
    </location>
</feature>
<keyword evidence="9" id="KW-1185">Reference proteome</keyword>
<feature type="compositionally biased region" description="Pro residues" evidence="6">
    <location>
        <begin position="213"/>
        <end position="227"/>
    </location>
</feature>
<evidence type="ECO:0000313" key="8">
    <source>
        <dbReference type="EMBL" id="KAL2635861.1"/>
    </source>
</evidence>
<sequence>MSTSKTSNSSRFSLRTHSVTDCHQLHHWGESIIGVKIHARRRAYIVRNEDVIKKFNATEFEVNVPGITFVFGKNDAPTGAAAATSDDGVKGKGSSEEAHVPVSEALEEVEAGDKAGGQNKRKEKGTPQKPGQQQFQQFKSPTKAAAACSPGNGVGHGHRHHFCRSPRCASNNPDYATPVQVPPRKYLISKRHLVPGAICTRDPSSLPICQIPLPPPLSGGKPPPRPSPSSVCKHPTTNTFRQLSFKDASPDTSKSFVPHQAPSFTSPDTDCEGTPAETVCCVTGEGSAPSEPALLRNDEVDTQEQNNIVSALETRLQDYNDIDLPLLDLSSLRLQEQRSLDGIDPEKDESFGVDCKHGGPSDDEAEDELLQSADGIDHKAAVNHALNSGEGNPCDDVQAAEQLQSPEEYPQAAGNDGLNSGEGDSCYDAQEAEQLQSPDGIDSEVTGNDGLKSRDEDSSDQVHEAELLQIPDGIFSEAAGSDGLNSVDGISCDEVQEAEQLEAPDGIDSEAAVKHESNSGEGVPCAEVQEVEQLTRDYQCFSPETDFESSKDAGCKNSCDAVEVVRCETFPAASSNASASAASPVSRSSSEEERVPVACSLLADGQGSDEVLSSPAEVLHSADELPPDVDDVAKALEQRLVLDEMENTNPPSGRPSCDDGIVDIYDLDAAASTSSSEKEAAAIKEDYILRYCPAKESIPAESDECSEAEVTVVPKSRDGSDEKDSNVLQEEEKSEIVEKTSVTELFSHEPESSNCKSAEEPMVQRAPPRFGSSKGRLLWRSDCRNSRELVTLKPTNYDRHQGDLKLDNRELVTLKPTNYDRHQGDWKLDNRELVTLKPTNCDRYQGDWKLDSLLEGATNQLQPSGEGRVRRLVKAFESLMNISEPEPEKRLSRVWCLNRRGKAKVDGDGDVCENRDQRVDFYEMSEDRLELRASLRLSIGGISRQEICCVEDEEEISSMQKVQDWDDLQACNSSDNGEDKDGGDQQVVKGSSSTDRAEAMANNHPYEQFRSNEKERKRVQMYNEVKQQLGYKTEDNVKIRIQRYNRPKSSKSSSVKSETESNLGSAEKRARAIRNTQLEPFRLLTEERGALKEYQFARKLEQLFAEEERLRNPIAQGLPWTTDEPEIVPKPPVKQPTRHIDFNHFSDSRAAMRAEFDNYMAQREMSIKMRKEEEEIQRQLADQEEIKRLRREMVPRAQLMPLFDQPFMPERSSKRLTIPKEPKFKTRQHKRAKCMVSQQGA</sequence>
<evidence type="ECO:0000259" key="7">
    <source>
        <dbReference type="Pfam" id="PF06886"/>
    </source>
</evidence>
<feature type="compositionally biased region" description="Basic residues" evidence="6">
    <location>
        <begin position="1040"/>
        <end position="1049"/>
    </location>
</feature>
<feature type="domain" description="TPX2 C-terminal" evidence="7">
    <location>
        <begin position="1146"/>
        <end position="1217"/>
    </location>
</feature>
<evidence type="ECO:0000313" key="9">
    <source>
        <dbReference type="Proteomes" id="UP001605036"/>
    </source>
</evidence>
<feature type="region of interest" description="Disordered" evidence="6">
    <location>
        <begin position="1040"/>
        <end position="1070"/>
    </location>
</feature>
<feature type="region of interest" description="Disordered" evidence="6">
    <location>
        <begin position="385"/>
        <end position="465"/>
    </location>
</feature>
<evidence type="ECO:0000256" key="5">
    <source>
        <dbReference type="ARBA" id="ARBA00023212"/>
    </source>
</evidence>
<feature type="region of interest" description="Disordered" evidence="6">
    <location>
        <begin position="340"/>
        <end position="365"/>
    </location>
</feature>
<organism evidence="8 9">
    <name type="scientific">Riccia fluitans</name>
    <dbReference type="NCBI Taxonomy" id="41844"/>
    <lineage>
        <taxon>Eukaryota</taxon>
        <taxon>Viridiplantae</taxon>
        <taxon>Streptophyta</taxon>
        <taxon>Embryophyta</taxon>
        <taxon>Marchantiophyta</taxon>
        <taxon>Marchantiopsida</taxon>
        <taxon>Marchantiidae</taxon>
        <taxon>Marchantiales</taxon>
        <taxon>Ricciaceae</taxon>
        <taxon>Riccia</taxon>
    </lineage>
</organism>
<comment type="similarity">
    <text evidence="2">Belongs to the TPX2 family.</text>
</comment>
<feature type="region of interest" description="Disordered" evidence="6">
    <location>
        <begin position="247"/>
        <end position="273"/>
    </location>
</feature>
<evidence type="ECO:0000256" key="3">
    <source>
        <dbReference type="ARBA" id="ARBA00022490"/>
    </source>
</evidence>
<dbReference type="GO" id="GO:0005874">
    <property type="term" value="C:microtubule"/>
    <property type="evidence" value="ECO:0007669"/>
    <property type="project" value="UniProtKB-KW"/>
</dbReference>
<feature type="region of interest" description="Disordered" evidence="6">
    <location>
        <begin position="213"/>
        <end position="235"/>
    </location>
</feature>
<feature type="compositionally biased region" description="Basic and acidic residues" evidence="6">
    <location>
        <begin position="340"/>
        <end position="360"/>
    </location>
</feature>
<evidence type="ECO:0000256" key="4">
    <source>
        <dbReference type="ARBA" id="ARBA00022701"/>
    </source>
</evidence>
<dbReference type="EMBL" id="JBHFFA010000003">
    <property type="protein sequence ID" value="KAL2635861.1"/>
    <property type="molecule type" value="Genomic_DNA"/>
</dbReference>
<feature type="region of interest" description="Disordered" evidence="6">
    <location>
        <begin position="79"/>
        <end position="161"/>
    </location>
</feature>
<feature type="region of interest" description="Disordered" evidence="6">
    <location>
        <begin position="1117"/>
        <end position="1139"/>
    </location>
</feature>
<dbReference type="InterPro" id="IPR027329">
    <property type="entry name" value="TPX2_C"/>
</dbReference>
<feature type="compositionally biased region" description="Basic and acidic residues" evidence="6">
    <location>
        <begin position="451"/>
        <end position="465"/>
    </location>
</feature>
<evidence type="ECO:0000256" key="2">
    <source>
        <dbReference type="ARBA" id="ARBA00005885"/>
    </source>
</evidence>
<keyword evidence="4" id="KW-0493">Microtubule</keyword>
<comment type="caution">
    <text evidence="8">The sequence shown here is derived from an EMBL/GenBank/DDBJ whole genome shotgun (WGS) entry which is preliminary data.</text>
</comment>
<keyword evidence="3" id="KW-0963">Cytoplasm</keyword>
<feature type="region of interest" description="Disordered" evidence="6">
    <location>
        <begin position="1205"/>
        <end position="1241"/>
    </location>
</feature>
<accession>A0ABD1YYN6</accession>
<keyword evidence="5" id="KW-0206">Cytoskeleton</keyword>
<feature type="region of interest" description="Disordered" evidence="6">
    <location>
        <begin position="494"/>
        <end position="524"/>
    </location>
</feature>
<feature type="compositionally biased region" description="Low complexity" evidence="6">
    <location>
        <begin position="127"/>
        <end position="143"/>
    </location>
</feature>
<dbReference type="Pfam" id="PF06886">
    <property type="entry name" value="TPX2"/>
    <property type="match status" value="1"/>
</dbReference>
<dbReference type="AlphaFoldDB" id="A0ABD1YYN6"/>
<gene>
    <name evidence="8" type="ORF">R1flu_007340</name>
</gene>
<name>A0ABD1YYN6_9MARC</name>
<dbReference type="PANTHER" id="PTHR14326">
    <property type="entry name" value="TARGETING PROTEIN FOR XKLP2"/>
    <property type="match status" value="1"/>
</dbReference>
<dbReference type="PANTHER" id="PTHR14326:SF44">
    <property type="entry name" value="TARGETING PROTEIN FOR XKLP2"/>
    <property type="match status" value="1"/>
</dbReference>
<feature type="region of interest" description="Disordered" evidence="6">
    <location>
        <begin position="572"/>
        <end position="597"/>
    </location>
</feature>
<feature type="compositionally biased region" description="Acidic residues" evidence="6">
    <location>
        <begin position="494"/>
        <end position="508"/>
    </location>
</feature>
<comment type="subcellular location">
    <subcellularLocation>
        <location evidence="1">Cytoplasm</location>
        <location evidence="1">Cytoskeleton</location>
    </subcellularLocation>
</comment>
<feature type="region of interest" description="Disordered" evidence="6">
    <location>
        <begin position="969"/>
        <end position="1017"/>
    </location>
</feature>
<feature type="region of interest" description="Disordered" evidence="6">
    <location>
        <begin position="698"/>
        <end position="771"/>
    </location>
</feature>
<dbReference type="Proteomes" id="UP001605036">
    <property type="component" value="Unassembled WGS sequence"/>
</dbReference>
<proteinExistence type="inferred from homology"/>
<evidence type="ECO:0000256" key="1">
    <source>
        <dbReference type="ARBA" id="ARBA00004245"/>
    </source>
</evidence>
<reference evidence="8 9" key="1">
    <citation type="submission" date="2024-09" db="EMBL/GenBank/DDBJ databases">
        <title>Chromosome-scale assembly of Riccia fluitans.</title>
        <authorList>
            <person name="Paukszto L."/>
            <person name="Sawicki J."/>
            <person name="Karawczyk K."/>
            <person name="Piernik-Szablinska J."/>
            <person name="Szczecinska M."/>
            <person name="Mazdziarz M."/>
        </authorList>
    </citation>
    <scope>NUCLEOTIDE SEQUENCE [LARGE SCALE GENOMIC DNA]</scope>
    <source>
        <strain evidence="8">Rf_01</strain>
        <tissue evidence="8">Aerial parts of the thallus</tissue>
    </source>
</reference>
<protein>
    <recommendedName>
        <fullName evidence="7">TPX2 C-terminal domain-containing protein</fullName>
    </recommendedName>
</protein>
<evidence type="ECO:0000256" key="6">
    <source>
        <dbReference type="SAM" id="MobiDB-lite"/>
    </source>
</evidence>
<feature type="compositionally biased region" description="Low complexity" evidence="6">
    <location>
        <begin position="572"/>
        <end position="588"/>
    </location>
</feature>